<dbReference type="STRING" id="1136941.ACH46_03540"/>
<evidence type="ECO:0000313" key="1">
    <source>
        <dbReference type="EMBL" id="ALG83752.1"/>
    </source>
</evidence>
<dbReference type="Pfam" id="PF04663">
    <property type="entry name" value="Phenol_monoox"/>
    <property type="match status" value="1"/>
</dbReference>
<keyword evidence="2" id="KW-1185">Reference proteome</keyword>
<organism evidence="1 2">
    <name type="scientific">Gordonia phthalatica</name>
    <dbReference type="NCBI Taxonomy" id="1136941"/>
    <lineage>
        <taxon>Bacteria</taxon>
        <taxon>Bacillati</taxon>
        <taxon>Actinomycetota</taxon>
        <taxon>Actinomycetes</taxon>
        <taxon>Mycobacteriales</taxon>
        <taxon>Gordoniaceae</taxon>
        <taxon>Gordonia</taxon>
    </lineage>
</organism>
<gene>
    <name evidence="1" type="ORF">ACH46_03540</name>
</gene>
<name>A0A0N9MM64_9ACTN</name>
<dbReference type="Gene3D" id="3.10.20.560">
    <property type="entry name" value="Phenol hydroxylase"/>
    <property type="match status" value="1"/>
</dbReference>
<dbReference type="EMBL" id="CP011853">
    <property type="protein sequence ID" value="ALG83752.1"/>
    <property type="molecule type" value="Genomic_DNA"/>
</dbReference>
<dbReference type="OrthoDB" id="9806186at2"/>
<dbReference type="InterPro" id="IPR043010">
    <property type="entry name" value="Phenol_hydroxylase_sf"/>
</dbReference>
<sequence length="108" mass="11830">MAVKALYDYKYPAADRAEIFGEDQLLYVHWLGNPLFCSAACFRAPQAMSFSDFVAEIVNPWAASDPDFDPSSITGWQLFDDAFDPGDGSSSLKDLGVGHKALLKFTTA</sequence>
<dbReference type="PATRIC" id="fig|1136941.3.peg.718"/>
<evidence type="ECO:0000313" key="2">
    <source>
        <dbReference type="Proteomes" id="UP000063789"/>
    </source>
</evidence>
<dbReference type="GO" id="GO:0018662">
    <property type="term" value="F:phenol 2-monooxygenase activity"/>
    <property type="evidence" value="ECO:0007669"/>
    <property type="project" value="InterPro"/>
</dbReference>
<dbReference type="RefSeq" id="WP_062391708.1">
    <property type="nucleotide sequence ID" value="NZ_CP011853.1"/>
</dbReference>
<dbReference type="KEGG" id="goq:ACH46_03540"/>
<accession>A0A0N9MM64</accession>
<proteinExistence type="predicted"/>
<reference evidence="2" key="1">
    <citation type="submission" date="2015-06" db="EMBL/GenBank/DDBJ databases">
        <title>Complete genome sequence and metabolic analysis of phthalate degradation pathway in Gordonia sp. QH-11.</title>
        <authorList>
            <person name="Jin D."/>
            <person name="Kong X."/>
            <person name="Bai Z."/>
        </authorList>
    </citation>
    <scope>NUCLEOTIDE SEQUENCE [LARGE SCALE GENOMIC DNA]</scope>
    <source>
        <strain evidence="2">QH-11</strain>
    </source>
</reference>
<dbReference type="Proteomes" id="UP000063789">
    <property type="component" value="Chromosome"/>
</dbReference>
<dbReference type="AlphaFoldDB" id="A0A0N9MM64"/>
<protein>
    <submittedName>
        <fullName evidence="1">Phenol hydroxylase</fullName>
    </submittedName>
</protein>
<dbReference type="InterPro" id="IPR006756">
    <property type="entry name" value="Phenol_hydroxylase"/>
</dbReference>
<reference evidence="1 2" key="2">
    <citation type="journal article" date="2017" name="Int. J. Syst. Evol. Microbiol.">
        <title>Gordonia phthalatica sp. nov., a di-n-butyl phthalate-degrading bacterium isolated from activated sludge.</title>
        <authorList>
            <person name="Jin D."/>
            <person name="Kong X."/>
            <person name="Jia M."/>
            <person name="Yu X."/>
            <person name="Wang X."/>
            <person name="Zhuang X."/>
            <person name="Deng Y."/>
            <person name="Bai Z."/>
        </authorList>
    </citation>
    <scope>NUCLEOTIDE SEQUENCE [LARGE SCALE GENOMIC DNA]</scope>
    <source>
        <strain evidence="1 2">QH-11</strain>
    </source>
</reference>